<dbReference type="AlphaFoldDB" id="A0A1X9YT85"/>
<accession>A0A1X9YT85</accession>
<dbReference type="EMBL" id="CP021235">
    <property type="protein sequence ID" value="ARS36072.1"/>
    <property type="molecule type" value="Genomic_DNA"/>
</dbReference>
<sequence>MTMVHKVHIAHWTRLNFALLYVFEVLARLFQLLHDTNSSLKFSEDIIQRIAEYLFEKYPTVPYAQALKNNHKAQKFLQEHNKNIISQIETISTGANLDVKVGETVYLLFHKEVCNSPQEKELYLAAQNKLNKVILLPNAALSTIIASKVCALLDREASTFFFKSTVDLCILDQSTYMPIFSVALDSSWHDLERN</sequence>
<reference evidence="2" key="1">
    <citation type="submission" date="2017-05" db="EMBL/GenBank/DDBJ databases">
        <authorList>
            <person name="Ray J."/>
            <person name="Price M."/>
            <person name="Deutschbauer A."/>
        </authorList>
    </citation>
    <scope>NUCLEOTIDE SEQUENCE [LARGE SCALE GENOMIC DNA]</scope>
    <source>
        <strain evidence="2">DSM 19842</strain>
    </source>
</reference>
<organism evidence="1 2">
    <name type="scientific">Pontibacter actiniarum</name>
    <dbReference type="NCBI Taxonomy" id="323450"/>
    <lineage>
        <taxon>Bacteria</taxon>
        <taxon>Pseudomonadati</taxon>
        <taxon>Bacteroidota</taxon>
        <taxon>Cytophagia</taxon>
        <taxon>Cytophagales</taxon>
        <taxon>Hymenobacteraceae</taxon>
        <taxon>Pontibacter</taxon>
    </lineage>
</organism>
<name>A0A1X9YT85_9BACT</name>
<dbReference type="OrthoDB" id="933869at2"/>
<dbReference type="Proteomes" id="UP000266292">
    <property type="component" value="Chromosome"/>
</dbReference>
<evidence type="ECO:0000313" key="2">
    <source>
        <dbReference type="Proteomes" id="UP000266292"/>
    </source>
</evidence>
<proteinExistence type="predicted"/>
<evidence type="ECO:0000313" key="1">
    <source>
        <dbReference type="EMBL" id="ARS36072.1"/>
    </source>
</evidence>
<dbReference type="KEGG" id="pact:CA264_11860"/>
<gene>
    <name evidence="1" type="ORF">CA264_11860</name>
</gene>
<protein>
    <submittedName>
        <fullName evidence="1">Uncharacterized protein</fullName>
    </submittedName>
</protein>
<keyword evidence="2" id="KW-1185">Reference proteome</keyword>